<comment type="caution">
    <text evidence="1">The sequence shown here is derived from an EMBL/GenBank/DDBJ whole genome shotgun (WGS) entry which is preliminary data.</text>
</comment>
<proteinExistence type="predicted"/>
<reference evidence="1" key="1">
    <citation type="submission" date="2021-03" db="EMBL/GenBank/DDBJ databases">
        <title>Draft genome sequence of rust myrtle Austropuccinia psidii MF-1, a brazilian biotype.</title>
        <authorList>
            <person name="Quecine M.C."/>
            <person name="Pachon D.M.R."/>
            <person name="Bonatelli M.L."/>
            <person name="Correr F.H."/>
            <person name="Franceschini L.M."/>
            <person name="Leite T.F."/>
            <person name="Margarido G.R.A."/>
            <person name="Almeida C.A."/>
            <person name="Ferrarezi J.A."/>
            <person name="Labate C.A."/>
        </authorList>
    </citation>
    <scope>NUCLEOTIDE SEQUENCE</scope>
    <source>
        <strain evidence="1">MF-1</strain>
    </source>
</reference>
<organism evidence="1 2">
    <name type="scientific">Austropuccinia psidii MF-1</name>
    <dbReference type="NCBI Taxonomy" id="1389203"/>
    <lineage>
        <taxon>Eukaryota</taxon>
        <taxon>Fungi</taxon>
        <taxon>Dikarya</taxon>
        <taxon>Basidiomycota</taxon>
        <taxon>Pucciniomycotina</taxon>
        <taxon>Pucciniomycetes</taxon>
        <taxon>Pucciniales</taxon>
        <taxon>Sphaerophragmiaceae</taxon>
        <taxon>Austropuccinia</taxon>
    </lineage>
</organism>
<dbReference type="EMBL" id="AVOT02005627">
    <property type="protein sequence ID" value="MBW0479565.1"/>
    <property type="molecule type" value="Genomic_DNA"/>
</dbReference>
<sequence length="252" mass="29822">MRNVDLEKEQQARLVELMLVGVVQDYQDSFVFFSASPEIKSIMEAVNQDRILKQWWLDESLSTFDEDQIKLWVQKLVRLFGGPRNSVRRCEWVISYYLLNFIKTYGPSRRFATLILSDPDKNNLLETKYELFQAGIRLHEAVNMSLDYMKLLQLPSSQKDYLTIDITEQIVESSKVESVKKAKQYKSMRVKVKKLSKQDQELRKWRKNKLFSFYDTLSSPIERRNLWSYGKLSLHEIVSGLEELICYYSIFA</sequence>
<accession>A0A9Q3CBH5</accession>
<evidence type="ECO:0000313" key="2">
    <source>
        <dbReference type="Proteomes" id="UP000765509"/>
    </source>
</evidence>
<dbReference type="Proteomes" id="UP000765509">
    <property type="component" value="Unassembled WGS sequence"/>
</dbReference>
<gene>
    <name evidence="1" type="ORF">O181_019280</name>
</gene>
<keyword evidence="2" id="KW-1185">Reference proteome</keyword>
<evidence type="ECO:0000313" key="1">
    <source>
        <dbReference type="EMBL" id="MBW0479565.1"/>
    </source>
</evidence>
<protein>
    <submittedName>
        <fullName evidence="1">Uncharacterized protein</fullName>
    </submittedName>
</protein>
<dbReference type="AlphaFoldDB" id="A0A9Q3CBH5"/>
<name>A0A9Q3CBH5_9BASI</name>